<comment type="caution">
    <text evidence="8">The sequence shown here is derived from an EMBL/GenBank/DDBJ whole genome shotgun (WGS) entry which is preliminary data.</text>
</comment>
<comment type="subcellular location">
    <subcellularLocation>
        <location evidence="1">Membrane</location>
        <topology evidence="1">Multi-pass membrane protein</topology>
    </subcellularLocation>
</comment>
<dbReference type="GO" id="GO:0046872">
    <property type="term" value="F:metal ion binding"/>
    <property type="evidence" value="ECO:0007669"/>
    <property type="project" value="UniProtKB-KW"/>
</dbReference>
<feature type="binding site" evidence="6">
    <location>
        <position position="89"/>
    </location>
    <ligand>
        <name>Na(+)</name>
        <dbReference type="ChEBI" id="CHEBI:29101"/>
        <label>1</label>
    </ligand>
</feature>
<dbReference type="PANTHER" id="PTHR11616">
    <property type="entry name" value="SODIUM/CHLORIDE DEPENDENT TRANSPORTER"/>
    <property type="match status" value="1"/>
</dbReference>
<feature type="region of interest" description="Disordered" evidence="7">
    <location>
        <begin position="1"/>
        <end position="31"/>
    </location>
</feature>
<dbReference type="GO" id="GO:0005886">
    <property type="term" value="C:plasma membrane"/>
    <property type="evidence" value="ECO:0007669"/>
    <property type="project" value="TreeGrafter"/>
</dbReference>
<evidence type="ECO:0000313" key="9">
    <source>
        <dbReference type="Proteomes" id="UP001233172"/>
    </source>
</evidence>
<reference evidence="8" key="2">
    <citation type="submission" date="2023-04" db="EMBL/GenBank/DDBJ databases">
        <authorList>
            <person name="Bu L."/>
            <person name="Lu L."/>
            <person name="Laidemitt M.R."/>
            <person name="Zhang S.M."/>
            <person name="Mutuku M."/>
            <person name="Mkoji G."/>
            <person name="Steinauer M."/>
            <person name="Loker E.S."/>
        </authorList>
    </citation>
    <scope>NUCLEOTIDE SEQUENCE</scope>
    <source>
        <strain evidence="8">KasaAsao</strain>
        <tissue evidence="8">Whole Snail</tissue>
    </source>
</reference>
<dbReference type="PROSITE" id="PS50267">
    <property type="entry name" value="NA_NEUROTRAN_SYMP_3"/>
    <property type="match status" value="1"/>
</dbReference>
<dbReference type="AlphaFoldDB" id="A0AAD8F654"/>
<evidence type="ECO:0000256" key="5">
    <source>
        <dbReference type="ARBA" id="ARBA00023136"/>
    </source>
</evidence>
<dbReference type="EMBL" id="JASAOG010000103">
    <property type="protein sequence ID" value="KAK0051469.1"/>
    <property type="molecule type" value="Genomic_DNA"/>
</dbReference>
<keyword evidence="2" id="KW-0813">Transport</keyword>
<protein>
    <submittedName>
        <fullName evidence="8">Sodium- and chloride-dependent glycine transporter 1</fullName>
    </submittedName>
</protein>
<feature type="compositionally biased region" description="Polar residues" evidence="7">
    <location>
        <begin position="1"/>
        <end position="17"/>
    </location>
</feature>
<keyword evidence="6" id="KW-0915">Sodium</keyword>
<name>A0AAD8F654_BIOPF</name>
<dbReference type="Proteomes" id="UP001233172">
    <property type="component" value="Unassembled WGS sequence"/>
</dbReference>
<keyword evidence="9" id="KW-1185">Reference proteome</keyword>
<accession>A0AAD8F654</accession>
<keyword evidence="6" id="KW-0479">Metal-binding</keyword>
<dbReference type="GO" id="GO:0006865">
    <property type="term" value="P:amino acid transport"/>
    <property type="evidence" value="ECO:0007669"/>
    <property type="project" value="TreeGrafter"/>
</dbReference>
<evidence type="ECO:0000256" key="4">
    <source>
        <dbReference type="ARBA" id="ARBA00022989"/>
    </source>
</evidence>
<evidence type="ECO:0000256" key="7">
    <source>
        <dbReference type="SAM" id="MobiDB-lite"/>
    </source>
</evidence>
<dbReference type="InterPro" id="IPR000175">
    <property type="entry name" value="Na/ntran_symport"/>
</dbReference>
<dbReference type="PANTHER" id="PTHR11616:SF309">
    <property type="entry name" value="TRANSPORTER"/>
    <property type="match status" value="1"/>
</dbReference>
<gene>
    <name evidence="8" type="ORF">Bpfe_019048</name>
</gene>
<dbReference type="GO" id="GO:0035725">
    <property type="term" value="P:sodium ion transmembrane transport"/>
    <property type="evidence" value="ECO:0007669"/>
    <property type="project" value="TreeGrafter"/>
</dbReference>
<feature type="binding site" evidence="6">
    <location>
        <position position="85"/>
    </location>
    <ligand>
        <name>Na(+)</name>
        <dbReference type="ChEBI" id="CHEBI:29101"/>
        <label>1</label>
    </ligand>
</feature>
<dbReference type="Pfam" id="PF00209">
    <property type="entry name" value="SNF"/>
    <property type="match status" value="1"/>
</dbReference>
<dbReference type="SUPFAM" id="SSF161070">
    <property type="entry name" value="SNF-like"/>
    <property type="match status" value="1"/>
</dbReference>
<feature type="region of interest" description="Disordered" evidence="7">
    <location>
        <begin position="44"/>
        <end position="66"/>
    </location>
</feature>
<sequence>MTIGQQEVSTSESSTLATIGDDGGSDMDRPEDIKTLLDEESVVVSVSPHNQSVEDSENDESKDSNPRHTWARKLEYTLSVIGYCVGMSNVIRFPYLCIRNGGEVGLGQFMSRGALHVWNICPLFKGMLPFTSTGRLLSIKTFISFSFCYKYAM</sequence>
<evidence type="ECO:0000256" key="6">
    <source>
        <dbReference type="PIRSR" id="PIRSR600175-1"/>
    </source>
</evidence>
<keyword evidence="3" id="KW-0812">Transmembrane</keyword>
<keyword evidence="5" id="KW-0472">Membrane</keyword>
<organism evidence="8 9">
    <name type="scientific">Biomphalaria pfeifferi</name>
    <name type="common">Bloodfluke planorb</name>
    <name type="synonym">Freshwater snail</name>
    <dbReference type="NCBI Taxonomy" id="112525"/>
    <lineage>
        <taxon>Eukaryota</taxon>
        <taxon>Metazoa</taxon>
        <taxon>Spiralia</taxon>
        <taxon>Lophotrochozoa</taxon>
        <taxon>Mollusca</taxon>
        <taxon>Gastropoda</taxon>
        <taxon>Heterobranchia</taxon>
        <taxon>Euthyneura</taxon>
        <taxon>Panpulmonata</taxon>
        <taxon>Hygrophila</taxon>
        <taxon>Lymnaeoidea</taxon>
        <taxon>Planorbidae</taxon>
        <taxon>Biomphalaria</taxon>
    </lineage>
</organism>
<proteinExistence type="predicted"/>
<evidence type="ECO:0000256" key="2">
    <source>
        <dbReference type="ARBA" id="ARBA00022448"/>
    </source>
</evidence>
<evidence type="ECO:0000256" key="1">
    <source>
        <dbReference type="ARBA" id="ARBA00004141"/>
    </source>
</evidence>
<reference evidence="8" key="1">
    <citation type="journal article" date="2023" name="PLoS Negl. Trop. Dis.">
        <title>A genome sequence for Biomphalaria pfeifferi, the major vector snail for the human-infecting parasite Schistosoma mansoni.</title>
        <authorList>
            <person name="Bu L."/>
            <person name="Lu L."/>
            <person name="Laidemitt M.R."/>
            <person name="Zhang S.M."/>
            <person name="Mutuku M."/>
            <person name="Mkoji G."/>
            <person name="Steinauer M."/>
            <person name="Loker E.S."/>
        </authorList>
    </citation>
    <scope>NUCLEOTIDE SEQUENCE</scope>
    <source>
        <strain evidence="8">KasaAsao</strain>
    </source>
</reference>
<keyword evidence="4" id="KW-1133">Transmembrane helix</keyword>
<dbReference type="InterPro" id="IPR037272">
    <property type="entry name" value="SNS_sf"/>
</dbReference>
<evidence type="ECO:0000313" key="8">
    <source>
        <dbReference type="EMBL" id="KAK0051469.1"/>
    </source>
</evidence>
<feature type="binding site" evidence="6">
    <location>
        <position position="82"/>
    </location>
    <ligand>
        <name>Na(+)</name>
        <dbReference type="ChEBI" id="CHEBI:29101"/>
        <label>1</label>
    </ligand>
</feature>
<evidence type="ECO:0000256" key="3">
    <source>
        <dbReference type="ARBA" id="ARBA00022692"/>
    </source>
</evidence>